<proteinExistence type="predicted"/>
<name>A0A919WCM9_9ACTN</name>
<dbReference type="Proteomes" id="UP000677082">
    <property type="component" value="Unassembled WGS sequence"/>
</dbReference>
<accession>A0A919WCM9</accession>
<comment type="caution">
    <text evidence="2">The sequence shown here is derived from an EMBL/GenBank/DDBJ whole genome shotgun (WGS) entry which is preliminary data.</text>
</comment>
<organism evidence="2 3">
    <name type="scientific">Paractinoplanes toevensis</name>
    <dbReference type="NCBI Taxonomy" id="571911"/>
    <lineage>
        <taxon>Bacteria</taxon>
        <taxon>Bacillati</taxon>
        <taxon>Actinomycetota</taxon>
        <taxon>Actinomycetes</taxon>
        <taxon>Micromonosporales</taxon>
        <taxon>Micromonosporaceae</taxon>
        <taxon>Paractinoplanes</taxon>
    </lineage>
</organism>
<reference evidence="2 3" key="1">
    <citation type="submission" date="2021-03" db="EMBL/GenBank/DDBJ databases">
        <title>Whole genome shotgun sequence of Actinoplanes toevensis NBRC 105298.</title>
        <authorList>
            <person name="Komaki H."/>
            <person name="Tamura T."/>
        </authorList>
    </citation>
    <scope>NUCLEOTIDE SEQUENCE [LARGE SCALE GENOMIC DNA]</scope>
    <source>
        <strain evidence="2 3">NBRC 105298</strain>
    </source>
</reference>
<evidence type="ECO:0000256" key="1">
    <source>
        <dbReference type="SAM" id="MobiDB-lite"/>
    </source>
</evidence>
<dbReference type="EMBL" id="BOQN01000159">
    <property type="protein sequence ID" value="GIM97807.1"/>
    <property type="molecule type" value="Genomic_DNA"/>
</dbReference>
<sequence length="72" mass="7986">MTRQSAPWLRTPQASGSDSDRVDSQITVSLCRQARTASLGRPGTVDQLRRHLRQSPNLSVKGWNLEGINTEP</sequence>
<evidence type="ECO:0000313" key="3">
    <source>
        <dbReference type="Proteomes" id="UP000677082"/>
    </source>
</evidence>
<feature type="region of interest" description="Disordered" evidence="1">
    <location>
        <begin position="1"/>
        <end position="23"/>
    </location>
</feature>
<gene>
    <name evidence="2" type="ORF">Ato02nite_096000</name>
</gene>
<dbReference type="AlphaFoldDB" id="A0A919WCM9"/>
<evidence type="ECO:0000313" key="2">
    <source>
        <dbReference type="EMBL" id="GIM97807.1"/>
    </source>
</evidence>
<keyword evidence="3" id="KW-1185">Reference proteome</keyword>
<protein>
    <submittedName>
        <fullName evidence="2">Uncharacterized protein</fullName>
    </submittedName>
</protein>